<dbReference type="AlphaFoldDB" id="A0A2T0B7K8"/>
<evidence type="ECO:0000313" key="2">
    <source>
        <dbReference type="EMBL" id="PRR79787.1"/>
    </source>
</evidence>
<keyword evidence="1" id="KW-0812">Transmembrane</keyword>
<organism evidence="2 3">
    <name type="scientific">Clostridium vincentii</name>
    <dbReference type="NCBI Taxonomy" id="52704"/>
    <lineage>
        <taxon>Bacteria</taxon>
        <taxon>Bacillati</taxon>
        <taxon>Bacillota</taxon>
        <taxon>Clostridia</taxon>
        <taxon>Eubacteriales</taxon>
        <taxon>Clostridiaceae</taxon>
        <taxon>Clostridium</taxon>
    </lineage>
</organism>
<dbReference type="Proteomes" id="UP000239471">
    <property type="component" value="Unassembled WGS sequence"/>
</dbReference>
<comment type="caution">
    <text evidence="2">The sequence shown here is derived from an EMBL/GenBank/DDBJ whole genome shotgun (WGS) entry which is preliminary data.</text>
</comment>
<evidence type="ECO:0000313" key="3">
    <source>
        <dbReference type="Proteomes" id="UP000239471"/>
    </source>
</evidence>
<accession>A0A2T0B7K8</accession>
<dbReference type="RefSeq" id="WP_106061100.1">
    <property type="nucleotide sequence ID" value="NZ_PVXQ01000055.1"/>
</dbReference>
<proteinExistence type="predicted"/>
<dbReference type="EMBL" id="PVXQ01000055">
    <property type="protein sequence ID" value="PRR79787.1"/>
    <property type="molecule type" value="Genomic_DNA"/>
</dbReference>
<sequence>MKIKRSIIIILFISIAALCVAIYFIKFSNNFNEGRIKDLIATEYNVIKVEEDSEIINIVISGMLSLDEIKELNENIYEIATDNSVKENEICIQYIEGTEVLDDDFYYEGLISKANINLEEKTIEVEHFEEVRAEPSQNIKEYTDQDLVGSKDGIITLALTMDLDNLSNEEILAQAKTYGDIFIRTNPDKKISGVQVNIYAETGNIYKYCSPKVGLLSIVEISDM</sequence>
<keyword evidence="3" id="KW-1185">Reference proteome</keyword>
<reference evidence="2 3" key="1">
    <citation type="submission" date="2018-03" db="EMBL/GenBank/DDBJ databases">
        <title>Genome sequence of Clostridium vincentii DSM 10228.</title>
        <authorList>
            <person name="Poehlein A."/>
            <person name="Daniel R."/>
        </authorList>
    </citation>
    <scope>NUCLEOTIDE SEQUENCE [LARGE SCALE GENOMIC DNA]</scope>
    <source>
        <strain evidence="2 3">DSM 10228</strain>
    </source>
</reference>
<protein>
    <submittedName>
        <fullName evidence="2">Uncharacterized protein</fullName>
    </submittedName>
</protein>
<keyword evidence="1" id="KW-1133">Transmembrane helix</keyword>
<dbReference type="OrthoDB" id="2867965at2"/>
<name>A0A2T0B7K8_9CLOT</name>
<gene>
    <name evidence="2" type="ORF">CLVI_32330</name>
</gene>
<feature type="transmembrane region" description="Helical" evidence="1">
    <location>
        <begin position="7"/>
        <end position="25"/>
    </location>
</feature>
<evidence type="ECO:0000256" key="1">
    <source>
        <dbReference type="SAM" id="Phobius"/>
    </source>
</evidence>
<keyword evidence="1" id="KW-0472">Membrane</keyword>